<dbReference type="Pfam" id="PF00076">
    <property type="entry name" value="RRM_1"/>
    <property type="match status" value="1"/>
</dbReference>
<keyword evidence="5" id="KW-1185">Reference proteome</keyword>
<keyword evidence="1" id="KW-0694">RNA-binding</keyword>
<reference evidence="6" key="1">
    <citation type="submission" date="2017-02" db="UniProtKB">
        <authorList>
            <consortium name="WormBaseParasite"/>
        </authorList>
    </citation>
    <scope>IDENTIFICATION</scope>
</reference>
<dbReference type="WBParaSite" id="TASK_0000977201-mRNA-1">
    <property type="protein sequence ID" value="TASK_0000977201-mRNA-1"/>
    <property type="gene ID" value="TASK_0000977201"/>
</dbReference>
<evidence type="ECO:0000259" key="3">
    <source>
        <dbReference type="PROSITE" id="PS50102"/>
    </source>
</evidence>
<sequence>MLRTRCCSQASHLRNLVEQATLELKEACNRSFDRSTTKLNDLFDEHQAELNISKGAIFKMQELIEKYEWRKQLISQLTLDPLLSMRDVLKGLIEALMTLSLIDVADQEETGHQSSGPSPPALASSLASTPPLEGRSKVFVRGISRKMTVISLQSAFSKLGPVQKVDAYPTRGYAIVEFRRHETVKLAISAHWHTVDGELVEIRPFIPKLRAKKSTEERETL</sequence>
<evidence type="ECO:0000313" key="6">
    <source>
        <dbReference type="WBParaSite" id="TASK_0000977201-mRNA-1"/>
    </source>
</evidence>
<dbReference type="PROSITE" id="PS50102">
    <property type="entry name" value="RRM"/>
    <property type="match status" value="1"/>
</dbReference>
<dbReference type="GO" id="GO:0003723">
    <property type="term" value="F:RNA binding"/>
    <property type="evidence" value="ECO:0007669"/>
    <property type="project" value="UniProtKB-UniRule"/>
</dbReference>
<gene>
    <name evidence="4" type="ORF">TASK_LOCUS9773</name>
</gene>
<organism evidence="6">
    <name type="scientific">Taenia asiatica</name>
    <name type="common">Asian tapeworm</name>
    <dbReference type="NCBI Taxonomy" id="60517"/>
    <lineage>
        <taxon>Eukaryota</taxon>
        <taxon>Metazoa</taxon>
        <taxon>Spiralia</taxon>
        <taxon>Lophotrochozoa</taxon>
        <taxon>Platyhelminthes</taxon>
        <taxon>Cestoda</taxon>
        <taxon>Eucestoda</taxon>
        <taxon>Cyclophyllidea</taxon>
        <taxon>Taeniidae</taxon>
        <taxon>Taenia</taxon>
    </lineage>
</organism>
<reference evidence="4 5" key="2">
    <citation type="submission" date="2018-11" db="EMBL/GenBank/DDBJ databases">
        <authorList>
            <consortium name="Pathogen Informatics"/>
        </authorList>
    </citation>
    <scope>NUCLEOTIDE SEQUENCE [LARGE SCALE GENOMIC DNA]</scope>
</reference>
<dbReference type="InterPro" id="IPR000504">
    <property type="entry name" value="RRM_dom"/>
</dbReference>
<dbReference type="SUPFAM" id="SSF54928">
    <property type="entry name" value="RNA-binding domain, RBD"/>
    <property type="match status" value="1"/>
</dbReference>
<dbReference type="EMBL" id="UYRS01019461">
    <property type="protein sequence ID" value="VDK45452.1"/>
    <property type="molecule type" value="Genomic_DNA"/>
</dbReference>
<accession>A0A0R3WFX9</accession>
<evidence type="ECO:0000313" key="4">
    <source>
        <dbReference type="EMBL" id="VDK45452.1"/>
    </source>
</evidence>
<dbReference type="Proteomes" id="UP000282613">
    <property type="component" value="Unassembled WGS sequence"/>
</dbReference>
<dbReference type="Gene3D" id="3.30.70.330">
    <property type="match status" value="1"/>
</dbReference>
<feature type="domain" description="RRM" evidence="3">
    <location>
        <begin position="136"/>
        <end position="216"/>
    </location>
</feature>
<evidence type="ECO:0000313" key="5">
    <source>
        <dbReference type="Proteomes" id="UP000282613"/>
    </source>
</evidence>
<feature type="region of interest" description="Disordered" evidence="2">
    <location>
        <begin position="108"/>
        <end position="129"/>
    </location>
</feature>
<proteinExistence type="predicted"/>
<name>A0A0R3WFX9_TAEAS</name>
<dbReference type="InterPro" id="IPR012677">
    <property type="entry name" value="Nucleotide-bd_a/b_plait_sf"/>
</dbReference>
<dbReference type="OrthoDB" id="5850064at2759"/>
<dbReference type="InterPro" id="IPR035979">
    <property type="entry name" value="RBD_domain_sf"/>
</dbReference>
<dbReference type="STRING" id="60517.A0A0R3WFX9"/>
<protein>
    <submittedName>
        <fullName evidence="6">RRM domain-containing protein</fullName>
    </submittedName>
</protein>
<dbReference type="SMART" id="SM00360">
    <property type="entry name" value="RRM"/>
    <property type="match status" value="1"/>
</dbReference>
<evidence type="ECO:0000256" key="1">
    <source>
        <dbReference type="PROSITE-ProRule" id="PRU00176"/>
    </source>
</evidence>
<dbReference type="CDD" id="cd00590">
    <property type="entry name" value="RRM_SF"/>
    <property type="match status" value="1"/>
</dbReference>
<dbReference type="AlphaFoldDB" id="A0A0R3WFX9"/>
<evidence type="ECO:0000256" key="2">
    <source>
        <dbReference type="SAM" id="MobiDB-lite"/>
    </source>
</evidence>